<dbReference type="Proteomes" id="UP000386466">
    <property type="component" value="Unassembled WGS sequence"/>
</dbReference>
<evidence type="ECO:0000313" key="3">
    <source>
        <dbReference type="Proteomes" id="UP000386466"/>
    </source>
</evidence>
<dbReference type="InterPro" id="IPR001909">
    <property type="entry name" value="KRAB"/>
</dbReference>
<dbReference type="CDD" id="cd07765">
    <property type="entry name" value="KRAB_A-box"/>
    <property type="match status" value="1"/>
</dbReference>
<dbReference type="InterPro" id="IPR050169">
    <property type="entry name" value="Krueppel_C2H2_ZnF"/>
</dbReference>
<dbReference type="Gene3D" id="6.10.140.140">
    <property type="match status" value="1"/>
</dbReference>
<gene>
    <name evidence="2" type="ORF">LYPA_23C002197</name>
</gene>
<accession>A0A485MXU2</accession>
<feature type="domain" description="KRAB" evidence="1">
    <location>
        <begin position="20"/>
        <end position="92"/>
    </location>
</feature>
<reference evidence="2 3" key="1">
    <citation type="submission" date="2019-01" db="EMBL/GenBank/DDBJ databases">
        <authorList>
            <person name="Alioto T."/>
            <person name="Alioto T."/>
        </authorList>
    </citation>
    <scope>NUCLEOTIDE SEQUENCE [LARGE SCALE GENOMIC DNA]</scope>
</reference>
<evidence type="ECO:0000313" key="2">
    <source>
        <dbReference type="EMBL" id="VFV24638.1"/>
    </source>
</evidence>
<dbReference type="SMART" id="SM00349">
    <property type="entry name" value="KRAB"/>
    <property type="match status" value="1"/>
</dbReference>
<sequence length="101" mass="11623">MAAVWAATSQNHLPVFQDFVSFKDVAVNFTEEEWRELDPVQRVLYRDVMLENYRNLVSLVGFPFSKPDIISQLEQAVNPWMQEGEVLRGSCTHSKNDVLPP</sequence>
<dbReference type="Pfam" id="PF01352">
    <property type="entry name" value="KRAB"/>
    <property type="match status" value="1"/>
</dbReference>
<proteinExistence type="predicted"/>
<organism evidence="2 3">
    <name type="scientific">Lynx pardinus</name>
    <name type="common">Iberian lynx</name>
    <name type="synonym">Felis pardina</name>
    <dbReference type="NCBI Taxonomy" id="191816"/>
    <lineage>
        <taxon>Eukaryota</taxon>
        <taxon>Metazoa</taxon>
        <taxon>Chordata</taxon>
        <taxon>Craniata</taxon>
        <taxon>Vertebrata</taxon>
        <taxon>Euteleostomi</taxon>
        <taxon>Mammalia</taxon>
        <taxon>Eutheria</taxon>
        <taxon>Laurasiatheria</taxon>
        <taxon>Carnivora</taxon>
        <taxon>Feliformia</taxon>
        <taxon>Felidae</taxon>
        <taxon>Felinae</taxon>
        <taxon>Lynx</taxon>
    </lineage>
</organism>
<dbReference type="PROSITE" id="PS50805">
    <property type="entry name" value="KRAB"/>
    <property type="match status" value="1"/>
</dbReference>
<dbReference type="EMBL" id="CAAGRJ010006685">
    <property type="protein sequence ID" value="VFV24638.1"/>
    <property type="molecule type" value="Genomic_DNA"/>
</dbReference>
<dbReference type="GO" id="GO:0006355">
    <property type="term" value="P:regulation of DNA-templated transcription"/>
    <property type="evidence" value="ECO:0007669"/>
    <property type="project" value="InterPro"/>
</dbReference>
<dbReference type="SUPFAM" id="SSF109640">
    <property type="entry name" value="KRAB domain (Kruppel-associated box)"/>
    <property type="match status" value="1"/>
</dbReference>
<protein>
    <submittedName>
        <fullName evidence="2">Tripartite motif-containing protein</fullName>
    </submittedName>
</protein>
<evidence type="ECO:0000259" key="1">
    <source>
        <dbReference type="PROSITE" id="PS50805"/>
    </source>
</evidence>
<keyword evidence="3" id="KW-1185">Reference proteome</keyword>
<name>A0A485MXU2_LYNPA</name>
<dbReference type="AlphaFoldDB" id="A0A485MXU2"/>
<dbReference type="PANTHER" id="PTHR23232">
    <property type="entry name" value="KRAB DOMAIN C2H2 ZINC FINGER"/>
    <property type="match status" value="1"/>
</dbReference>
<dbReference type="InterPro" id="IPR036051">
    <property type="entry name" value="KRAB_dom_sf"/>
</dbReference>
<dbReference type="PANTHER" id="PTHR23232:SF157">
    <property type="entry name" value="ZINC FINGER PROTEIN 525"/>
    <property type="match status" value="1"/>
</dbReference>